<evidence type="ECO:0008006" key="3">
    <source>
        <dbReference type="Google" id="ProtNLM"/>
    </source>
</evidence>
<organism evidence="1 2">
    <name type="scientific">Chryseobacterium caseinilyticum</name>
    <dbReference type="NCBI Taxonomy" id="2771428"/>
    <lineage>
        <taxon>Bacteria</taxon>
        <taxon>Pseudomonadati</taxon>
        <taxon>Bacteroidota</taxon>
        <taxon>Flavobacteriia</taxon>
        <taxon>Flavobacteriales</taxon>
        <taxon>Weeksellaceae</taxon>
        <taxon>Chryseobacterium group</taxon>
        <taxon>Chryseobacterium</taxon>
    </lineage>
</organism>
<keyword evidence="2" id="KW-1185">Reference proteome</keyword>
<accession>A0ABR8ZA47</accession>
<dbReference type="Proteomes" id="UP000637299">
    <property type="component" value="Unassembled WGS sequence"/>
</dbReference>
<proteinExistence type="predicted"/>
<protein>
    <recommendedName>
        <fullName evidence="3">DUF4238 domain-containing protein</fullName>
    </recommendedName>
</protein>
<name>A0ABR8ZA47_9FLAO</name>
<dbReference type="RefSeq" id="WP_191735778.1">
    <property type="nucleotide sequence ID" value="NZ_JACYFS010000001.1"/>
</dbReference>
<dbReference type="EMBL" id="JACYFS010000001">
    <property type="protein sequence ID" value="MBD8082117.1"/>
    <property type="molecule type" value="Genomic_DNA"/>
</dbReference>
<evidence type="ECO:0000313" key="2">
    <source>
        <dbReference type="Proteomes" id="UP000637299"/>
    </source>
</evidence>
<reference evidence="1 2" key="1">
    <citation type="submission" date="2020-09" db="EMBL/GenBank/DDBJ databases">
        <title>Genome seq and assembly of Chryseobacterium sp.</title>
        <authorList>
            <person name="Chhetri G."/>
        </authorList>
    </citation>
    <scope>NUCLEOTIDE SEQUENCE [LARGE SCALE GENOMIC DNA]</scope>
    <source>
        <strain evidence="1 2">GCR10</strain>
    </source>
</reference>
<gene>
    <name evidence="1" type="ORF">IC610_06715</name>
</gene>
<sequence length="317" mass="36592">MSVKKKLINEVFKKARKDSGRFTKNALSTYLSFLFAERFDFGISDRTLIRYFDKYVEETGDLRESRIDDEILDRFSEYLGFNNFENFANNGETVSDVFSEETFVKSFVNAKNDSDSKENIIHITIQNIIKVPEFLTKHKGMSLGVLGIILAGAGFTKFNQPEKIDTPETLISQNIYTPQDSKYLENAQPKNGEEIIRCQIVSRENKADQALPELMALESKNHMYWNGYRYVLTFINDKNPSHNVVPADDVLVNYFQKIRRPDTLNPNNGIGKTWYSKHQNKVEFFTMDGKNPENHKDLRPATEHILVKYAGENAEIE</sequence>
<evidence type="ECO:0000313" key="1">
    <source>
        <dbReference type="EMBL" id="MBD8082117.1"/>
    </source>
</evidence>
<comment type="caution">
    <text evidence="1">The sequence shown here is derived from an EMBL/GenBank/DDBJ whole genome shotgun (WGS) entry which is preliminary data.</text>
</comment>